<evidence type="ECO:0000313" key="2">
    <source>
        <dbReference type="Proteomes" id="UP000178449"/>
    </source>
</evidence>
<accession>A0A1F6G9B7</accession>
<sequence length="360" mass="40582">MNYQINHIEELVSPLIADQDFPHSLVLDLIECRIEVKSNSRPLIGKLETYFHAFLSDTRNSDVTVLALESTNLELRVPFEVKQPDPGKTKIKEEFIDLFGGRVIRKRLTGMTFIFGGELNLAVGRCFDNANQVINFVNNRFIAKLLNQNALLGHSAAVKWGNRGMAMAGFSGMGKSTLALQMMSLGASYVSNDRLLIQPLYEGLRMYGVPKLPRINPGTAMNNKDLHGVLSAEDLDRFSQLPKEELWDLEYKHDVFIDECFGKGKFELEGWVDVLVILNWERNNQPLVIEEVKLDQRRDLLRAFMKEPGLFYVPGTIPPDLSAEAYIKAFERVKVMEFSGGADSEAAARVCVELLEKPKG</sequence>
<evidence type="ECO:0008006" key="3">
    <source>
        <dbReference type="Google" id="ProtNLM"/>
    </source>
</evidence>
<protein>
    <recommendedName>
        <fullName evidence="3">HprK-related kinase B</fullName>
    </recommendedName>
</protein>
<dbReference type="Proteomes" id="UP000178449">
    <property type="component" value="Unassembled WGS sequence"/>
</dbReference>
<name>A0A1F6G9B7_9PROT</name>
<reference evidence="1 2" key="1">
    <citation type="journal article" date="2016" name="Nat. Commun.">
        <title>Thousands of microbial genomes shed light on interconnected biogeochemical processes in an aquifer system.</title>
        <authorList>
            <person name="Anantharaman K."/>
            <person name="Brown C.T."/>
            <person name="Hug L.A."/>
            <person name="Sharon I."/>
            <person name="Castelle C.J."/>
            <person name="Probst A.J."/>
            <person name="Thomas B.C."/>
            <person name="Singh A."/>
            <person name="Wilkins M.J."/>
            <person name="Karaoz U."/>
            <person name="Brodie E.L."/>
            <person name="Williams K.H."/>
            <person name="Hubbard S.S."/>
            <person name="Banfield J.F."/>
        </authorList>
    </citation>
    <scope>NUCLEOTIDE SEQUENCE [LARGE SCALE GENOMIC DNA]</scope>
</reference>
<comment type="caution">
    <text evidence="1">The sequence shown here is derived from an EMBL/GenBank/DDBJ whole genome shotgun (WGS) entry which is preliminary data.</text>
</comment>
<gene>
    <name evidence="1" type="ORF">A2527_05760</name>
</gene>
<dbReference type="InterPro" id="IPR027417">
    <property type="entry name" value="P-loop_NTPase"/>
</dbReference>
<evidence type="ECO:0000313" key="1">
    <source>
        <dbReference type="EMBL" id="OGG94706.1"/>
    </source>
</evidence>
<dbReference type="NCBIfam" id="TIGR04355">
    <property type="entry name" value="HprK_rel_B"/>
    <property type="match status" value="1"/>
</dbReference>
<organism evidence="1 2">
    <name type="scientific">Candidatus Lambdaproteobacteria bacterium RIFOXYD2_FULL_50_16</name>
    <dbReference type="NCBI Taxonomy" id="1817772"/>
    <lineage>
        <taxon>Bacteria</taxon>
        <taxon>Pseudomonadati</taxon>
        <taxon>Pseudomonadota</taxon>
        <taxon>Candidatus Lambdaproteobacteria</taxon>
    </lineage>
</organism>
<proteinExistence type="predicted"/>
<dbReference type="AlphaFoldDB" id="A0A1F6G9B7"/>
<dbReference type="Gene3D" id="3.40.50.300">
    <property type="entry name" value="P-loop containing nucleotide triphosphate hydrolases"/>
    <property type="match status" value="1"/>
</dbReference>
<dbReference type="STRING" id="1817772.A2527_05760"/>
<dbReference type="EMBL" id="MFNE01000035">
    <property type="protein sequence ID" value="OGG94706.1"/>
    <property type="molecule type" value="Genomic_DNA"/>
</dbReference>
<dbReference type="SUPFAM" id="SSF53795">
    <property type="entry name" value="PEP carboxykinase-like"/>
    <property type="match status" value="1"/>
</dbReference>
<dbReference type="InterPro" id="IPR027597">
    <property type="entry name" value="HprK-rel_B"/>
</dbReference>